<dbReference type="PANTHER" id="PTHR10663">
    <property type="entry name" value="GUANYL-NUCLEOTIDE EXCHANGE FACTOR"/>
    <property type="match status" value="1"/>
</dbReference>
<dbReference type="SUPFAM" id="SSF48425">
    <property type="entry name" value="Sec7 domain"/>
    <property type="match status" value="1"/>
</dbReference>
<protein>
    <recommendedName>
        <fullName evidence="1">SEC7 domain-containing protein</fullName>
    </recommendedName>
</protein>
<evidence type="ECO:0000313" key="2">
    <source>
        <dbReference type="EMBL" id="EJW74440.1"/>
    </source>
</evidence>
<dbReference type="GO" id="GO:0012505">
    <property type="term" value="C:endomembrane system"/>
    <property type="evidence" value="ECO:0007669"/>
    <property type="project" value="UniProtKB-ARBA"/>
</dbReference>
<feature type="non-terminal residue" evidence="2">
    <location>
        <position position="1"/>
    </location>
</feature>
<feature type="domain" description="SEC7" evidence="1">
    <location>
        <begin position="82"/>
        <end position="190"/>
    </location>
</feature>
<dbReference type="Gene3D" id="1.10.1000.11">
    <property type="entry name" value="Arf Nucleotide-binding Site Opener,domain 2"/>
    <property type="match status" value="1"/>
</dbReference>
<accession>J9AJR4</accession>
<dbReference type="Proteomes" id="UP000004810">
    <property type="component" value="Unassembled WGS sequence"/>
</dbReference>
<comment type="caution">
    <text evidence="2">The sequence shown here is derived from an EMBL/GenBank/DDBJ whole genome shotgun (WGS) entry which is preliminary data.</text>
</comment>
<evidence type="ECO:0000313" key="3">
    <source>
        <dbReference type="Proteomes" id="UP000004810"/>
    </source>
</evidence>
<dbReference type="GO" id="GO:0016192">
    <property type="term" value="P:vesicle-mediated transport"/>
    <property type="evidence" value="ECO:0007669"/>
    <property type="project" value="UniProtKB-ARBA"/>
</dbReference>
<dbReference type="Pfam" id="PF01369">
    <property type="entry name" value="Sec7"/>
    <property type="match status" value="1"/>
</dbReference>
<sequence>LLLENAFPVLGLRSINLLSLDGLLTVIDTIDNNCVYRQAGGVHQKPLFQLRCQRNCTYQLLVDMLLEDRVQSMKLYKSSRGKEKRIITEATEFFNQDPKKGIEFLKEKKILKSPLDPVDVVAWLRENPRLDKKRIADYICSRKNAAVLDAFVRSFPFGNTRLDDALRMFLEAFRLPGEAAEISMVMQHFAG</sequence>
<dbReference type="AlphaFoldDB" id="J9AJR4"/>
<evidence type="ECO:0000259" key="1">
    <source>
        <dbReference type="PROSITE" id="PS50190"/>
    </source>
</evidence>
<dbReference type="InterPro" id="IPR035999">
    <property type="entry name" value="Sec7_dom_sf"/>
</dbReference>
<dbReference type="PROSITE" id="PS50190">
    <property type="entry name" value="SEC7"/>
    <property type="match status" value="1"/>
</dbReference>
<dbReference type="InterPro" id="IPR023394">
    <property type="entry name" value="Sec7_C_sf"/>
</dbReference>
<reference evidence="3" key="1">
    <citation type="submission" date="2012-08" db="EMBL/GenBank/DDBJ databases">
        <title>The Genome Sequence of Wuchereria bancrofti.</title>
        <authorList>
            <person name="Nutman T.B."/>
            <person name="Fink D.L."/>
            <person name="Russ C."/>
            <person name="Young S."/>
            <person name="Zeng Q."/>
            <person name="Koehrsen M."/>
            <person name="Alvarado L."/>
            <person name="Berlin A."/>
            <person name="Chapman S.B."/>
            <person name="Chen Z."/>
            <person name="Freedman E."/>
            <person name="Gellesch M."/>
            <person name="Goldberg J."/>
            <person name="Griggs A."/>
            <person name="Gujja S."/>
            <person name="Heilman E.R."/>
            <person name="Heiman D."/>
            <person name="Hepburn T."/>
            <person name="Howarth C."/>
            <person name="Jen D."/>
            <person name="Larson L."/>
            <person name="Lewis B."/>
            <person name="Mehta T."/>
            <person name="Park D."/>
            <person name="Pearson M."/>
            <person name="Roberts A."/>
            <person name="Saif S."/>
            <person name="Shea T."/>
            <person name="Shenoy N."/>
            <person name="Sisk P."/>
            <person name="Stolte C."/>
            <person name="Sykes S."/>
            <person name="Walk T."/>
            <person name="White J."/>
            <person name="Yandava C."/>
            <person name="Haas B."/>
            <person name="Henn M.R."/>
            <person name="Nusbaum C."/>
            <person name="Birren B."/>
        </authorList>
    </citation>
    <scope>NUCLEOTIDE SEQUENCE [LARGE SCALE GENOMIC DNA]</scope>
    <source>
        <strain evidence="3">NA</strain>
    </source>
</reference>
<dbReference type="GO" id="GO:0005737">
    <property type="term" value="C:cytoplasm"/>
    <property type="evidence" value="ECO:0007669"/>
    <property type="project" value="UniProtKB-ARBA"/>
</dbReference>
<organism evidence="2 3">
    <name type="scientific">Wuchereria bancrofti</name>
    <dbReference type="NCBI Taxonomy" id="6293"/>
    <lineage>
        <taxon>Eukaryota</taxon>
        <taxon>Metazoa</taxon>
        <taxon>Ecdysozoa</taxon>
        <taxon>Nematoda</taxon>
        <taxon>Chromadorea</taxon>
        <taxon>Rhabditida</taxon>
        <taxon>Spirurina</taxon>
        <taxon>Spiruromorpha</taxon>
        <taxon>Filarioidea</taxon>
        <taxon>Onchocercidae</taxon>
        <taxon>Wuchereria</taxon>
    </lineage>
</organism>
<name>J9AJR4_WUCBA</name>
<dbReference type="Gene3D" id="1.10.220.20">
    <property type="match status" value="1"/>
</dbReference>
<dbReference type="GO" id="GO:0005085">
    <property type="term" value="F:guanyl-nucleotide exchange factor activity"/>
    <property type="evidence" value="ECO:0007669"/>
    <property type="project" value="InterPro"/>
</dbReference>
<dbReference type="GO" id="GO:0032012">
    <property type="term" value="P:regulation of ARF protein signal transduction"/>
    <property type="evidence" value="ECO:0007669"/>
    <property type="project" value="InterPro"/>
</dbReference>
<proteinExistence type="predicted"/>
<dbReference type="InterPro" id="IPR000904">
    <property type="entry name" value="Sec7_dom"/>
</dbReference>
<dbReference type="PANTHER" id="PTHR10663:SF388">
    <property type="entry name" value="GOLGI-SPECIFIC BREFELDIN A-RESISTANCE GUANINE NUCLEOTIDE EXCHANGE FACTOR 1"/>
    <property type="match status" value="1"/>
</dbReference>
<dbReference type="SMART" id="SM00222">
    <property type="entry name" value="Sec7"/>
    <property type="match status" value="1"/>
</dbReference>
<dbReference type="EMBL" id="ADBV01012227">
    <property type="protein sequence ID" value="EJW74440.1"/>
    <property type="molecule type" value="Genomic_DNA"/>
</dbReference>
<gene>
    <name evidence="2" type="ORF">WUBG_14653</name>
</gene>